<gene>
    <name evidence="1" type="ORF">MM415A03616_0004</name>
    <name evidence="2" type="ORF">MM415B03123_0005</name>
</gene>
<sequence>MAEIKDKMSALIYLKRELEFPLTEWKALSAEDKEWYKEAAREEMQLKGILVEV</sequence>
<evidence type="ECO:0000313" key="1">
    <source>
        <dbReference type="EMBL" id="QJA70653.1"/>
    </source>
</evidence>
<proteinExistence type="predicted"/>
<name>A0A6M3KX65_9ZZZZ</name>
<protein>
    <submittedName>
        <fullName evidence="2">Uncharacterized protein</fullName>
    </submittedName>
</protein>
<dbReference type="AlphaFoldDB" id="A0A6M3KX65"/>
<reference evidence="2" key="1">
    <citation type="submission" date="2020-03" db="EMBL/GenBank/DDBJ databases">
        <title>The deep terrestrial virosphere.</title>
        <authorList>
            <person name="Holmfeldt K."/>
            <person name="Nilsson E."/>
            <person name="Simone D."/>
            <person name="Lopez-Fernandez M."/>
            <person name="Wu X."/>
            <person name="de Brujin I."/>
            <person name="Lundin D."/>
            <person name="Andersson A."/>
            <person name="Bertilsson S."/>
            <person name="Dopson M."/>
        </authorList>
    </citation>
    <scope>NUCLEOTIDE SEQUENCE</scope>
    <source>
        <strain evidence="1">MM415A03616</strain>
        <strain evidence="2">MM415B03123</strain>
    </source>
</reference>
<dbReference type="EMBL" id="MT141810">
    <property type="protein sequence ID" value="QJA70653.1"/>
    <property type="molecule type" value="Genomic_DNA"/>
</dbReference>
<evidence type="ECO:0000313" key="2">
    <source>
        <dbReference type="EMBL" id="QJA86747.1"/>
    </source>
</evidence>
<organism evidence="2">
    <name type="scientific">viral metagenome</name>
    <dbReference type="NCBI Taxonomy" id="1070528"/>
    <lineage>
        <taxon>unclassified sequences</taxon>
        <taxon>metagenomes</taxon>
        <taxon>organismal metagenomes</taxon>
    </lineage>
</organism>
<dbReference type="EMBL" id="MT142657">
    <property type="protein sequence ID" value="QJA86747.1"/>
    <property type="molecule type" value="Genomic_DNA"/>
</dbReference>
<accession>A0A6M3KX65</accession>